<name>D1B666_THEAS</name>
<sequence>MGSSESDRCIKGFQLSFLSAFVATPLGPVARYLFFLIALAFMIKGRLWRGIGSGIPRYVGWSVRGLLVMGVLSEMANFIGFDEAVKGYSLILEAVLGAFMGLVYMSRPGVGALRRFRFACLLALLIVSVGAVAYVAGVGPWIGLFDYKGMVYYGTLGQMLMPMFLAEAVMARNMMDGALDLVLVVVCGLCAVLSRSSAAMLGALFGCGMVVLSVLFMGRGRIRARLLLLLGGISFMLISGVVLFPSARSAVFREFTQLSALKRWDMKAFTTHRSTIWAISWDLLKQRPLWGWGLGRFDRVYVMCRDVESLGAWRSANPTGGPSHAHSDPLDLAVSVGFSGFLFYGGIVLGILRMCFGAVRRYGLRHPLALGVLGAMGGLVLSGWASGLIVSGRSTSGMFAWALAGIAAGLHCRVGRRALG</sequence>
<keyword evidence="8" id="KW-1185">Reference proteome</keyword>
<feature type="transmembrane region" description="Helical" evidence="5">
    <location>
        <begin position="63"/>
        <end position="81"/>
    </location>
</feature>
<evidence type="ECO:0000256" key="5">
    <source>
        <dbReference type="SAM" id="Phobius"/>
    </source>
</evidence>
<evidence type="ECO:0000259" key="6">
    <source>
        <dbReference type="Pfam" id="PF04932"/>
    </source>
</evidence>
<dbReference type="PATRIC" id="fig|525903.6.peg.1277"/>
<evidence type="ECO:0000256" key="3">
    <source>
        <dbReference type="ARBA" id="ARBA00022989"/>
    </source>
</evidence>
<feature type="transmembrane region" description="Helical" evidence="5">
    <location>
        <begin position="20"/>
        <end position="43"/>
    </location>
</feature>
<feature type="transmembrane region" description="Helical" evidence="5">
    <location>
        <begin position="200"/>
        <end position="219"/>
    </location>
</feature>
<evidence type="ECO:0000256" key="1">
    <source>
        <dbReference type="ARBA" id="ARBA00004141"/>
    </source>
</evidence>
<feature type="transmembrane region" description="Helical" evidence="5">
    <location>
        <begin position="118"/>
        <end position="144"/>
    </location>
</feature>
<dbReference type="InterPro" id="IPR007016">
    <property type="entry name" value="O-antigen_ligase-rel_domated"/>
</dbReference>
<dbReference type="PANTHER" id="PTHR37422:SF13">
    <property type="entry name" value="LIPOPOLYSACCHARIDE BIOSYNTHESIS PROTEIN PA4999-RELATED"/>
    <property type="match status" value="1"/>
</dbReference>
<reference evidence="7 8" key="1">
    <citation type="journal article" date="2009" name="Stand. Genomic Sci.">
        <title>Complete genome sequence of Thermanaerovibrio acidaminovorans type strain (Su883).</title>
        <authorList>
            <person name="Chovatia M."/>
            <person name="Sikorski J."/>
            <person name="Schroder M."/>
            <person name="Lapidus A."/>
            <person name="Nolan M."/>
            <person name="Tice H."/>
            <person name="Glavina Del Rio T."/>
            <person name="Copeland A."/>
            <person name="Cheng J.F."/>
            <person name="Lucas S."/>
            <person name="Chen F."/>
            <person name="Bruce D."/>
            <person name="Goodwin L."/>
            <person name="Pitluck S."/>
            <person name="Ivanova N."/>
            <person name="Mavromatis K."/>
            <person name="Ovchinnikova G."/>
            <person name="Pati A."/>
            <person name="Chen A."/>
            <person name="Palaniappan K."/>
            <person name="Land M."/>
            <person name="Hauser L."/>
            <person name="Chang Y.J."/>
            <person name="Jeffries C.D."/>
            <person name="Chain P."/>
            <person name="Saunders E."/>
            <person name="Detter J.C."/>
            <person name="Brettin T."/>
            <person name="Rohde M."/>
            <person name="Goker M."/>
            <person name="Spring S."/>
            <person name="Bristow J."/>
            <person name="Markowitz V."/>
            <person name="Hugenholtz P."/>
            <person name="Kyrpides N.C."/>
            <person name="Klenk H.P."/>
            <person name="Eisen J.A."/>
        </authorList>
    </citation>
    <scope>NUCLEOTIDE SEQUENCE [LARGE SCALE GENOMIC DNA]</scope>
    <source>
        <strain evidence="8">ATCC 49978 / DSM 6589 / Su883</strain>
    </source>
</reference>
<comment type="subcellular location">
    <subcellularLocation>
        <location evidence="1">Membrane</location>
        <topology evidence="1">Multi-pass membrane protein</topology>
    </subcellularLocation>
</comment>
<dbReference type="HOGENOM" id="CLU_672557_0_0_0"/>
<feature type="transmembrane region" description="Helical" evidence="5">
    <location>
        <begin position="332"/>
        <end position="356"/>
    </location>
</feature>
<dbReference type="EnsemblBacteria" id="ACZ19507">
    <property type="protein sequence ID" value="ACZ19507"/>
    <property type="gene ID" value="Taci_1276"/>
</dbReference>
<dbReference type="eggNOG" id="COG3307">
    <property type="taxonomic scope" value="Bacteria"/>
</dbReference>
<keyword evidence="2 5" id="KW-0812">Transmembrane</keyword>
<evidence type="ECO:0000313" key="7">
    <source>
        <dbReference type="EMBL" id="ACZ19507.1"/>
    </source>
</evidence>
<dbReference type="OrthoDB" id="4448at2"/>
<dbReference type="EMBL" id="CP001818">
    <property type="protein sequence ID" value="ACZ19507.1"/>
    <property type="molecule type" value="Genomic_DNA"/>
</dbReference>
<feature type="domain" description="O-antigen ligase-related" evidence="6">
    <location>
        <begin position="183"/>
        <end position="344"/>
    </location>
</feature>
<feature type="transmembrane region" description="Helical" evidence="5">
    <location>
        <begin position="150"/>
        <end position="170"/>
    </location>
</feature>
<feature type="transmembrane region" description="Helical" evidence="5">
    <location>
        <begin position="396"/>
        <end position="414"/>
    </location>
</feature>
<protein>
    <submittedName>
        <fullName evidence="7">O-antigen polymerase</fullName>
    </submittedName>
</protein>
<keyword evidence="3 5" id="KW-1133">Transmembrane helix</keyword>
<dbReference type="InterPro" id="IPR051533">
    <property type="entry name" value="WaaL-like"/>
</dbReference>
<dbReference type="Proteomes" id="UP000002030">
    <property type="component" value="Chromosome"/>
</dbReference>
<organism evidence="7 8">
    <name type="scientific">Thermanaerovibrio acidaminovorans (strain ATCC 49978 / DSM 6589 / Su883)</name>
    <name type="common">Selenomonas acidaminovorans</name>
    <dbReference type="NCBI Taxonomy" id="525903"/>
    <lineage>
        <taxon>Bacteria</taxon>
        <taxon>Thermotogati</taxon>
        <taxon>Synergistota</taxon>
        <taxon>Synergistia</taxon>
        <taxon>Synergistales</taxon>
        <taxon>Synergistaceae</taxon>
        <taxon>Thermanaerovibrio</taxon>
    </lineage>
</organism>
<evidence type="ECO:0000313" key="8">
    <source>
        <dbReference type="Proteomes" id="UP000002030"/>
    </source>
</evidence>
<dbReference type="PANTHER" id="PTHR37422">
    <property type="entry name" value="TEICHURONIC ACID BIOSYNTHESIS PROTEIN TUAE"/>
    <property type="match status" value="1"/>
</dbReference>
<dbReference type="KEGG" id="tai:Taci_1276"/>
<evidence type="ECO:0000256" key="2">
    <source>
        <dbReference type="ARBA" id="ARBA00022692"/>
    </source>
</evidence>
<dbReference type="STRING" id="525903.Taci_1276"/>
<dbReference type="GO" id="GO:0016020">
    <property type="term" value="C:membrane"/>
    <property type="evidence" value="ECO:0007669"/>
    <property type="project" value="UniProtKB-SubCell"/>
</dbReference>
<keyword evidence="4 5" id="KW-0472">Membrane</keyword>
<feature type="transmembrane region" description="Helical" evidence="5">
    <location>
        <begin position="368"/>
        <end position="390"/>
    </location>
</feature>
<accession>D1B666</accession>
<gene>
    <name evidence="7" type="ordered locus">Taci_1276</name>
</gene>
<feature type="transmembrane region" description="Helical" evidence="5">
    <location>
        <begin position="87"/>
        <end position="106"/>
    </location>
</feature>
<feature type="transmembrane region" description="Helical" evidence="5">
    <location>
        <begin position="226"/>
        <end position="247"/>
    </location>
</feature>
<evidence type="ECO:0000256" key="4">
    <source>
        <dbReference type="ARBA" id="ARBA00023136"/>
    </source>
</evidence>
<proteinExistence type="predicted"/>
<dbReference type="AlphaFoldDB" id="D1B666"/>
<dbReference type="Pfam" id="PF04932">
    <property type="entry name" value="Wzy_C"/>
    <property type="match status" value="1"/>
</dbReference>